<accession>A0A8J3QZC7</accession>
<dbReference type="SMART" id="SM00710">
    <property type="entry name" value="PbH1"/>
    <property type="match status" value="5"/>
</dbReference>
<dbReference type="PANTHER" id="PTHR36453:SF1">
    <property type="entry name" value="RIGHT HANDED BETA HELIX DOMAIN-CONTAINING PROTEIN"/>
    <property type="match status" value="1"/>
</dbReference>
<name>A0A8J3QZC7_9ACTN</name>
<dbReference type="InterPro" id="IPR011050">
    <property type="entry name" value="Pectin_lyase_fold/virulence"/>
</dbReference>
<dbReference type="EMBL" id="BONZ01000080">
    <property type="protein sequence ID" value="GIH19366.1"/>
    <property type="molecule type" value="Genomic_DNA"/>
</dbReference>
<evidence type="ECO:0000256" key="2">
    <source>
        <dbReference type="SAM" id="Phobius"/>
    </source>
</evidence>
<gene>
    <name evidence="4" type="ORF">Raf01_75380</name>
</gene>
<dbReference type="PANTHER" id="PTHR36453">
    <property type="entry name" value="SECRETED PROTEIN-RELATED"/>
    <property type="match status" value="1"/>
</dbReference>
<dbReference type="InterPro" id="IPR039448">
    <property type="entry name" value="Beta_helix"/>
</dbReference>
<dbReference type="Gene3D" id="2.60.120.200">
    <property type="match status" value="1"/>
</dbReference>
<feature type="domain" description="Right handed beta helix" evidence="3">
    <location>
        <begin position="449"/>
        <end position="571"/>
    </location>
</feature>
<keyword evidence="2" id="KW-1133">Transmembrane helix</keyword>
<dbReference type="InterPro" id="IPR006626">
    <property type="entry name" value="PbH1"/>
</dbReference>
<protein>
    <recommendedName>
        <fullName evidence="3">Right handed beta helix domain-containing protein</fullName>
    </recommendedName>
</protein>
<reference evidence="4" key="1">
    <citation type="submission" date="2021-01" db="EMBL/GenBank/DDBJ databases">
        <title>Whole genome shotgun sequence of Rugosimonospora africana NBRC 104875.</title>
        <authorList>
            <person name="Komaki H."/>
            <person name="Tamura T."/>
        </authorList>
    </citation>
    <scope>NUCLEOTIDE SEQUENCE</scope>
    <source>
        <strain evidence="4">NBRC 104875</strain>
    </source>
</reference>
<dbReference type="Gene3D" id="2.60.40.1080">
    <property type="match status" value="2"/>
</dbReference>
<keyword evidence="2" id="KW-0472">Membrane</keyword>
<dbReference type="Gene3D" id="2.160.20.10">
    <property type="entry name" value="Single-stranded right-handed beta-helix, Pectin lyase-like"/>
    <property type="match status" value="2"/>
</dbReference>
<dbReference type="AlphaFoldDB" id="A0A8J3QZC7"/>
<dbReference type="SUPFAM" id="SSF51126">
    <property type="entry name" value="Pectin lyase-like"/>
    <property type="match status" value="1"/>
</dbReference>
<comment type="caution">
    <text evidence="4">The sequence shown here is derived from an EMBL/GenBank/DDBJ whole genome shotgun (WGS) entry which is preliminary data.</text>
</comment>
<evidence type="ECO:0000256" key="1">
    <source>
        <dbReference type="SAM" id="MobiDB-lite"/>
    </source>
</evidence>
<feature type="transmembrane region" description="Helical" evidence="2">
    <location>
        <begin position="31"/>
        <end position="49"/>
    </location>
</feature>
<feature type="region of interest" description="Disordered" evidence="1">
    <location>
        <begin position="1"/>
        <end position="23"/>
    </location>
</feature>
<evidence type="ECO:0000313" key="4">
    <source>
        <dbReference type="EMBL" id="GIH19366.1"/>
    </source>
</evidence>
<sequence length="1098" mass="115866">MSGQPTKEGRREGSRGSETFERSTMKSARSIAILAGGLALAWIVSGLTVPSRAAADTPASYYVSTTGSDSNDGSIDAPFATLAKARDAVRALSTDTGLPAGGVNVYLRTGTYTQTSSFALTAADSGTATAPITYQAYPGERVRITGEKRLNSGLFTNVTDPAILNRLDPSVRSSVLQTSLKPQGVTDYGTIANYAYDNPAVASPPQLVQGDTLQTLARWPNTGYTTMGTVSATTGNPVFAYTDPRPSTWATPNDARIAAFPNQDWAFQTFQIDNVNTSTSTISASPASEFGTKTGARYYYFNVLEELDTPGEWYLDRSTGILYVIPATPITQQPYSLTMLNTPLMTMTDTSYVTVKGLNFSGSNGTGVAITNGNHVLVTGCTFQALGLKAGTMDGGSYSGFSDNVVHDTGSGGFSIGAGNLATLRPGNLFATNNDIYRYATRYQTYSAAIQVYGVGNRISHNKIHDAIHLAIKISGNDQIIEYNDIYNVVTNTADSGAIYSGRDWTQQGTVIRYNYLHDLGQGSNDDVGIYLDDMESGQYVYGNVFENLPTAIKHSGRDNNIENNIMINVKKPVLIGNWGSVFAGPGGPLVTELKAVPYQADPWLTRYPHLANILNDQQTLPKYNSITKNVYVGSGSPDIVSTTNGTSAEANINDWPTKSVSDVGFVNAAAHDYDLTSDAAVFTKVPGFQAIPFGKIGIVDSSQIGTFTDPVAVASAQLHFSDDAISSAGSTTGRAMVMAEDAQGDLLDAYANTTFSSSDPALATIAASGYLNNVATGTSTISAQVTLNGATVTATKNRNVVGSLVKTFGFGVSNPVATVGSDANISPSVLMTDGSTTPLPDGSIIYSSEDPTVATVSGKVLHPVAPGMTRIVGQATYNGQTTRSTIYILVQPVGGAPLPSGWSLTNYGTAKGGLVWNNGQLVEMSDGKNVYGTADDFTFVHTTATSTQTTVEATVEDLAQLNDNVAAGIMIRDHDAADSKEVSLRVTPSATFFIWRTDDGGATSFVNRTSGQLPTALKIVRNGDTFTGYFKYGTDTWVPVGSATVSMGSTTMAGTAMFSKGPSTATIARYSNVIVDDTALHPVSLAARAKHPTTPHH</sequence>
<keyword evidence="2" id="KW-0812">Transmembrane</keyword>
<feature type="domain" description="Right handed beta helix" evidence="3">
    <location>
        <begin position="347"/>
        <end position="420"/>
    </location>
</feature>
<dbReference type="InterPro" id="IPR012334">
    <property type="entry name" value="Pectin_lyas_fold"/>
</dbReference>
<feature type="compositionally biased region" description="Basic and acidic residues" evidence="1">
    <location>
        <begin position="7"/>
        <end position="23"/>
    </location>
</feature>
<proteinExistence type="predicted"/>
<evidence type="ECO:0000259" key="3">
    <source>
        <dbReference type="Pfam" id="PF13229"/>
    </source>
</evidence>
<organism evidence="4 5">
    <name type="scientific">Rugosimonospora africana</name>
    <dbReference type="NCBI Taxonomy" id="556532"/>
    <lineage>
        <taxon>Bacteria</taxon>
        <taxon>Bacillati</taxon>
        <taxon>Actinomycetota</taxon>
        <taxon>Actinomycetes</taxon>
        <taxon>Micromonosporales</taxon>
        <taxon>Micromonosporaceae</taxon>
        <taxon>Rugosimonospora</taxon>
    </lineage>
</organism>
<evidence type="ECO:0000313" key="5">
    <source>
        <dbReference type="Proteomes" id="UP000642748"/>
    </source>
</evidence>
<keyword evidence="5" id="KW-1185">Reference proteome</keyword>
<dbReference type="Pfam" id="PF13229">
    <property type="entry name" value="Beta_helix"/>
    <property type="match status" value="2"/>
</dbReference>
<dbReference type="Proteomes" id="UP000642748">
    <property type="component" value="Unassembled WGS sequence"/>
</dbReference>